<evidence type="ECO:0000256" key="1">
    <source>
        <dbReference type="SAM" id="Phobius"/>
    </source>
</evidence>
<proteinExistence type="predicted"/>
<gene>
    <name evidence="2" type="ORF">HNQ50_003069</name>
</gene>
<keyword evidence="3" id="KW-1185">Reference proteome</keyword>
<accession>A0A840RIH8</accession>
<dbReference type="AlphaFoldDB" id="A0A840RIH8"/>
<name>A0A840RIH8_9NEIS</name>
<comment type="caution">
    <text evidence="2">The sequence shown here is derived from an EMBL/GenBank/DDBJ whole genome shotgun (WGS) entry which is preliminary data.</text>
</comment>
<dbReference type="Proteomes" id="UP000543030">
    <property type="component" value="Unassembled WGS sequence"/>
</dbReference>
<sequence>MLDFKGLEDEMWQMDATYFLIMFHLFVVLLLVFDRRTTSGGQQKGVITPGSVTK</sequence>
<feature type="transmembrane region" description="Helical" evidence="1">
    <location>
        <begin position="16"/>
        <end position="33"/>
    </location>
</feature>
<dbReference type="RefSeq" id="WP_184102000.1">
    <property type="nucleotide sequence ID" value="NZ_JACHHN010000006.1"/>
</dbReference>
<keyword evidence="1" id="KW-1133">Transmembrane helix</keyword>
<evidence type="ECO:0000313" key="2">
    <source>
        <dbReference type="EMBL" id="MBB5192328.1"/>
    </source>
</evidence>
<dbReference type="EMBL" id="JACHHN010000006">
    <property type="protein sequence ID" value="MBB5192328.1"/>
    <property type="molecule type" value="Genomic_DNA"/>
</dbReference>
<evidence type="ECO:0000313" key="3">
    <source>
        <dbReference type="Proteomes" id="UP000543030"/>
    </source>
</evidence>
<keyword evidence="1" id="KW-0472">Membrane</keyword>
<organism evidence="2 3">
    <name type="scientific">Silvimonas terrae</name>
    <dbReference type="NCBI Taxonomy" id="300266"/>
    <lineage>
        <taxon>Bacteria</taxon>
        <taxon>Pseudomonadati</taxon>
        <taxon>Pseudomonadota</taxon>
        <taxon>Betaproteobacteria</taxon>
        <taxon>Neisseriales</taxon>
        <taxon>Chitinibacteraceae</taxon>
        <taxon>Silvimonas</taxon>
    </lineage>
</organism>
<keyword evidence="1" id="KW-0812">Transmembrane</keyword>
<protein>
    <submittedName>
        <fullName evidence="2">Uncharacterized protein</fullName>
    </submittedName>
</protein>
<reference evidence="2 3" key="1">
    <citation type="submission" date="2020-08" db="EMBL/GenBank/DDBJ databases">
        <title>Genomic Encyclopedia of Type Strains, Phase IV (KMG-IV): sequencing the most valuable type-strain genomes for metagenomic binning, comparative biology and taxonomic classification.</title>
        <authorList>
            <person name="Goeker M."/>
        </authorList>
    </citation>
    <scope>NUCLEOTIDE SEQUENCE [LARGE SCALE GENOMIC DNA]</scope>
    <source>
        <strain evidence="2 3">DSM 18233</strain>
    </source>
</reference>